<dbReference type="Proteomes" id="UP000179807">
    <property type="component" value="Unassembled WGS sequence"/>
</dbReference>
<evidence type="ECO:0000256" key="1">
    <source>
        <dbReference type="SAM" id="MobiDB-lite"/>
    </source>
</evidence>
<feature type="transmembrane region" description="Helical" evidence="2">
    <location>
        <begin position="418"/>
        <end position="439"/>
    </location>
</feature>
<accession>A0A1J4JWW8</accession>
<dbReference type="OrthoDB" id="10687137at2759"/>
<sequence length="911" mass="107218">MLTTVYLNQLFYIKVSENSTDSSYPDSLLSSRSHFSFESTISNASPQAVASAEEPTLALHSRRLKIISRITLSAFIFLIFLSFICPWYITRDNVINSTHFFAREYLNSSNQYYYLTLNHLFESYERVAVMLGEMGDYPPLINCNKDSVYQLIKYSESINLNINPKPYRFYSSKTGVAACQLEYNLSNLSNFQLYYFNMYNETFDQIRIYDQDTDFQHWDPDNSGQFEKFVPAEDSIFRNVSTHFSRKINWNSHIAVFGGQNETRAITCIYTISNPEGTNSSFSGVTILNEDIYNNLTQIQKGQDTFWVLLDPSLKIIIDSEEGALFPDKINSEYPQFPLLNTSKHTLWKIVYENFDSIQGDEPVFFDFSNLDNLDHDQYFYVMKRNITTSGGISFYFLSAIEVQKSVENWIRNITHPFIFFILTSILLFIAHGMAWNSIQKKKTKRLRSSMINERPRSNHIGVLGKIIRNLRQLELAHPEEVMMNDVVDLAVKELSKTNENVFGMSSSCNCEFCRHFFHEKSFRKEEKARHQHNAKFNFHNNYFINNNANNNSTTDQKSTKLYESWKFLSFLKINPPKEFEYDFLQFSAPKYNFTKQLIKLFSAIIEMNEIYRIEFDPDNILKFVFSLSRKYIKKLRFKTIISLYQLNMLISDIFPRWIPSSLDLFLLFFSSLVRNIDFNDFLQEINQTNLSFIRTNDLLTEKEFPDQKNKQLNHIYQPNNENNNLNENKSKSCENDEDSKNNFQEIFFREEKEINFILTLFFRLVSVNLNETTRYFIDNFSLIYQKIQKGNELQLFGEFCNRLENPDFSVNNNQADKILFISALLIISDYALFSELKYDEAIPIMNEIKLTTFSDHELKNNKFVFHYYSVVCEKILLPWLEAMNSIGQMERYIENVNEMISCLHISANQF</sequence>
<proteinExistence type="predicted"/>
<keyword evidence="2" id="KW-0472">Membrane</keyword>
<comment type="caution">
    <text evidence="3">The sequence shown here is derived from an EMBL/GenBank/DDBJ whole genome shotgun (WGS) entry which is preliminary data.</text>
</comment>
<keyword evidence="2" id="KW-0812">Transmembrane</keyword>
<name>A0A1J4JWW8_9EUKA</name>
<keyword evidence="2" id="KW-1133">Transmembrane helix</keyword>
<feature type="transmembrane region" description="Helical" evidence="2">
    <location>
        <begin position="70"/>
        <end position="89"/>
    </location>
</feature>
<keyword evidence="4" id="KW-1185">Reference proteome</keyword>
<dbReference type="AlphaFoldDB" id="A0A1J4JWW8"/>
<feature type="compositionally biased region" description="Basic and acidic residues" evidence="1">
    <location>
        <begin position="729"/>
        <end position="738"/>
    </location>
</feature>
<protein>
    <submittedName>
        <fullName evidence="3">Uncharacterized protein</fullName>
    </submittedName>
</protein>
<dbReference type="EMBL" id="MLAK01000847">
    <property type="protein sequence ID" value="OHT02952.1"/>
    <property type="molecule type" value="Genomic_DNA"/>
</dbReference>
<evidence type="ECO:0000313" key="4">
    <source>
        <dbReference type="Proteomes" id="UP000179807"/>
    </source>
</evidence>
<evidence type="ECO:0000313" key="3">
    <source>
        <dbReference type="EMBL" id="OHT02952.1"/>
    </source>
</evidence>
<dbReference type="GeneID" id="94841709"/>
<organism evidence="3 4">
    <name type="scientific">Tritrichomonas foetus</name>
    <dbReference type="NCBI Taxonomy" id="1144522"/>
    <lineage>
        <taxon>Eukaryota</taxon>
        <taxon>Metamonada</taxon>
        <taxon>Parabasalia</taxon>
        <taxon>Tritrichomonadida</taxon>
        <taxon>Tritrichomonadidae</taxon>
        <taxon>Tritrichomonas</taxon>
    </lineage>
</organism>
<reference evidence="3" key="1">
    <citation type="submission" date="2016-10" db="EMBL/GenBank/DDBJ databases">
        <authorList>
            <person name="Benchimol M."/>
            <person name="Almeida L.G."/>
            <person name="Vasconcelos A.T."/>
            <person name="Perreira-Neves A."/>
            <person name="Rosa I.A."/>
            <person name="Tasca T."/>
            <person name="Bogo M.R."/>
            <person name="de Souza W."/>
        </authorList>
    </citation>
    <scope>NUCLEOTIDE SEQUENCE [LARGE SCALE GENOMIC DNA]</scope>
    <source>
        <strain evidence="3">K</strain>
    </source>
</reference>
<dbReference type="RefSeq" id="XP_068356088.1">
    <property type="nucleotide sequence ID" value="XM_068507005.1"/>
</dbReference>
<feature type="region of interest" description="Disordered" evidence="1">
    <location>
        <begin position="716"/>
        <end position="738"/>
    </location>
</feature>
<evidence type="ECO:0000256" key="2">
    <source>
        <dbReference type="SAM" id="Phobius"/>
    </source>
</evidence>
<gene>
    <name evidence="3" type="ORF">TRFO_29831</name>
</gene>
<dbReference type="VEuPathDB" id="TrichDB:TRFO_29831"/>